<protein>
    <submittedName>
        <fullName evidence="1">Uncharacterized protein</fullName>
    </submittedName>
</protein>
<reference evidence="1" key="1">
    <citation type="journal article" date="2015" name="Nature">
        <title>Complex archaea that bridge the gap between prokaryotes and eukaryotes.</title>
        <authorList>
            <person name="Spang A."/>
            <person name="Saw J.H."/>
            <person name="Jorgensen S.L."/>
            <person name="Zaremba-Niedzwiedzka K."/>
            <person name="Martijn J."/>
            <person name="Lind A.E."/>
            <person name="van Eijk R."/>
            <person name="Schleper C."/>
            <person name="Guy L."/>
            <person name="Ettema T.J."/>
        </authorList>
    </citation>
    <scope>NUCLEOTIDE SEQUENCE</scope>
</reference>
<evidence type="ECO:0000313" key="1">
    <source>
        <dbReference type="EMBL" id="KKM83350.1"/>
    </source>
</evidence>
<proteinExistence type="predicted"/>
<dbReference type="EMBL" id="LAZR01007727">
    <property type="protein sequence ID" value="KKM83350.1"/>
    <property type="molecule type" value="Genomic_DNA"/>
</dbReference>
<organism evidence="1">
    <name type="scientific">marine sediment metagenome</name>
    <dbReference type="NCBI Taxonomy" id="412755"/>
    <lineage>
        <taxon>unclassified sequences</taxon>
        <taxon>metagenomes</taxon>
        <taxon>ecological metagenomes</taxon>
    </lineage>
</organism>
<name>A0A0F9N3T2_9ZZZZ</name>
<gene>
    <name evidence="1" type="ORF">LCGC14_1310270</name>
</gene>
<comment type="caution">
    <text evidence="1">The sequence shown here is derived from an EMBL/GenBank/DDBJ whole genome shotgun (WGS) entry which is preliminary data.</text>
</comment>
<accession>A0A0F9N3T2</accession>
<sequence length="168" mass="20027">MVVEEKFDPEIKKIESEIIEELLKYQIFSVRGEITSKILFYFITRKNLTQSGLQYLTGFSAGKISQELNDFLEFSLIKISKKSKPWIYTMESVVAETFSRAITLLKTNLKWEKKFLEIKEELKSNREELQQLNGYDEVKEFLEVNLMRFTGFKVVINLWEDLKKKYER</sequence>
<dbReference type="AlphaFoldDB" id="A0A0F9N3T2"/>